<sequence length="72" mass="8500">MKGFIFIKDFSSDTFQINVSQIKYIHRPQYGLLQTEIDLNEIFTRIYLDKDTIILTRLSVDEVEKLVSESQN</sequence>
<organism evidence="1 2">
    <name type="scientific">Chryseobacterium ginsengisoli</name>
    <dbReference type="NCBI Taxonomy" id="363853"/>
    <lineage>
        <taxon>Bacteria</taxon>
        <taxon>Pseudomonadati</taxon>
        <taxon>Bacteroidota</taxon>
        <taxon>Flavobacteriia</taxon>
        <taxon>Flavobacteriales</taxon>
        <taxon>Weeksellaceae</taxon>
        <taxon>Chryseobacterium group</taxon>
        <taxon>Chryseobacterium</taxon>
    </lineage>
</organism>
<gene>
    <name evidence="1" type="ORF">GCM10023210_39870</name>
</gene>
<reference evidence="2" key="1">
    <citation type="journal article" date="2019" name="Int. J. Syst. Evol. Microbiol.">
        <title>The Global Catalogue of Microorganisms (GCM) 10K type strain sequencing project: providing services to taxonomists for standard genome sequencing and annotation.</title>
        <authorList>
            <consortium name="The Broad Institute Genomics Platform"/>
            <consortium name="The Broad Institute Genome Sequencing Center for Infectious Disease"/>
            <person name="Wu L."/>
            <person name="Ma J."/>
        </authorList>
    </citation>
    <scope>NUCLEOTIDE SEQUENCE [LARGE SCALE GENOMIC DNA]</scope>
    <source>
        <strain evidence="2">JCM 18019</strain>
    </source>
</reference>
<accession>A0ABP9MXI8</accession>
<dbReference type="EMBL" id="BAABHX010000009">
    <property type="protein sequence ID" value="GAA5100901.1"/>
    <property type="molecule type" value="Genomic_DNA"/>
</dbReference>
<keyword evidence="2" id="KW-1185">Reference proteome</keyword>
<protein>
    <submittedName>
        <fullName evidence="1">Uncharacterized protein</fullName>
    </submittedName>
</protein>
<evidence type="ECO:0000313" key="2">
    <source>
        <dbReference type="Proteomes" id="UP001500353"/>
    </source>
</evidence>
<comment type="caution">
    <text evidence="1">The sequence shown here is derived from an EMBL/GenBank/DDBJ whole genome shotgun (WGS) entry which is preliminary data.</text>
</comment>
<evidence type="ECO:0000313" key="1">
    <source>
        <dbReference type="EMBL" id="GAA5100901.1"/>
    </source>
</evidence>
<proteinExistence type="predicted"/>
<dbReference type="Proteomes" id="UP001500353">
    <property type="component" value="Unassembled WGS sequence"/>
</dbReference>
<name>A0ABP9MXI8_9FLAO</name>